<dbReference type="AlphaFoldDB" id="A0A932ZWU2"/>
<gene>
    <name evidence="1" type="ORF">HY618_06050</name>
</gene>
<dbReference type="Proteomes" id="UP000752292">
    <property type="component" value="Unassembled WGS sequence"/>
</dbReference>
<evidence type="ECO:0000313" key="1">
    <source>
        <dbReference type="EMBL" id="MBI4252005.1"/>
    </source>
</evidence>
<organism evidence="1 2">
    <name type="scientific">Tectimicrobiota bacterium</name>
    <dbReference type="NCBI Taxonomy" id="2528274"/>
    <lineage>
        <taxon>Bacteria</taxon>
        <taxon>Pseudomonadati</taxon>
        <taxon>Nitrospinota/Tectimicrobiota group</taxon>
        <taxon>Candidatus Tectimicrobiota</taxon>
    </lineage>
</organism>
<reference evidence="1" key="1">
    <citation type="submission" date="2020-07" db="EMBL/GenBank/DDBJ databases">
        <title>Huge and variable diversity of episymbiotic CPR bacteria and DPANN archaea in groundwater ecosystems.</title>
        <authorList>
            <person name="He C.Y."/>
            <person name="Keren R."/>
            <person name="Whittaker M."/>
            <person name="Farag I.F."/>
            <person name="Doudna J."/>
            <person name="Cate J.H.D."/>
            <person name="Banfield J.F."/>
        </authorList>
    </citation>
    <scope>NUCLEOTIDE SEQUENCE</scope>
    <source>
        <strain evidence="1">NC_groundwater_1370_Ag_S-0.2um_69_93</strain>
    </source>
</reference>
<proteinExistence type="predicted"/>
<name>A0A932ZWU2_UNCTE</name>
<accession>A0A932ZWU2</accession>
<dbReference type="EMBL" id="JACQRX010000265">
    <property type="protein sequence ID" value="MBI4252005.1"/>
    <property type="molecule type" value="Genomic_DNA"/>
</dbReference>
<dbReference type="InterPro" id="IPR015946">
    <property type="entry name" value="KH_dom-like_a/b"/>
</dbReference>
<comment type="caution">
    <text evidence="1">The sequence shown here is derived from an EMBL/GenBank/DDBJ whole genome shotgun (WGS) entry which is preliminary data.</text>
</comment>
<feature type="non-terminal residue" evidence="1">
    <location>
        <position position="51"/>
    </location>
</feature>
<dbReference type="SUPFAM" id="SSF82784">
    <property type="entry name" value="OsmC-like"/>
    <property type="match status" value="1"/>
</dbReference>
<dbReference type="InterPro" id="IPR036102">
    <property type="entry name" value="OsmC/Ohrsf"/>
</dbReference>
<evidence type="ECO:0000313" key="2">
    <source>
        <dbReference type="Proteomes" id="UP000752292"/>
    </source>
</evidence>
<sequence>MANTTDAVMAKQERRVRAQWKGGCKVELTARGLAWMADEPKAAGGEDAGPT</sequence>
<protein>
    <submittedName>
        <fullName evidence="1">Osmotically inducible protein C</fullName>
    </submittedName>
</protein>
<dbReference type="Gene3D" id="3.30.300.20">
    <property type="match status" value="1"/>
</dbReference>